<dbReference type="InterPro" id="IPR001680">
    <property type="entry name" value="WD40_rpt"/>
</dbReference>
<dbReference type="PANTHER" id="PTHR12442:SF11">
    <property type="entry name" value="DYNEIN AXONEMAL INTERMEDIATE CHAIN 1"/>
    <property type="match status" value="1"/>
</dbReference>
<dbReference type="GO" id="GO:0045504">
    <property type="term" value="F:dynein heavy chain binding"/>
    <property type="evidence" value="ECO:0007669"/>
    <property type="project" value="TreeGrafter"/>
</dbReference>
<dbReference type="InterPro" id="IPR050687">
    <property type="entry name" value="Dynein_IC"/>
</dbReference>
<evidence type="ECO:0000256" key="10">
    <source>
        <dbReference type="ARBA" id="ARBA00023273"/>
    </source>
</evidence>
<evidence type="ECO:0000256" key="1">
    <source>
        <dbReference type="ARBA" id="ARBA00004430"/>
    </source>
</evidence>
<reference evidence="13 14" key="1">
    <citation type="journal article" date="2013" name="PLoS ONE">
        <title>Predicting the Proteins of Angomonas deanei, Strigomonas culicis and Their Respective Endosymbionts Reveals New Aspects of the Trypanosomatidae Family.</title>
        <authorList>
            <person name="Motta M.C."/>
            <person name="Martins A.C."/>
            <person name="de Souza S.S."/>
            <person name="Catta-Preta C.M."/>
            <person name="Silva R."/>
            <person name="Klein C.C."/>
            <person name="de Almeida L.G."/>
            <person name="de Lima Cunha O."/>
            <person name="Ciapina L.P."/>
            <person name="Brocchi M."/>
            <person name="Colabardini A.C."/>
            <person name="de Araujo Lima B."/>
            <person name="Machado C.R."/>
            <person name="de Almeida Soares C.M."/>
            <person name="Probst C.M."/>
            <person name="de Menezes C.B."/>
            <person name="Thompson C.E."/>
            <person name="Bartholomeu D.C."/>
            <person name="Gradia D.F."/>
            <person name="Pavoni D.P."/>
            <person name="Grisard E.C."/>
            <person name="Fantinatti-Garboggini F."/>
            <person name="Marchini F.K."/>
            <person name="Rodrigues-Luiz G.F."/>
            <person name="Wagner G."/>
            <person name="Goldman G.H."/>
            <person name="Fietto J.L."/>
            <person name="Elias M.C."/>
            <person name="Goldman M.H."/>
            <person name="Sagot M.F."/>
            <person name="Pereira M."/>
            <person name="Stoco P.H."/>
            <person name="de Mendonca-Neto R.P."/>
            <person name="Teixeira S.M."/>
            <person name="Maciel T.E."/>
            <person name="de Oliveira Mendes T.A."/>
            <person name="Urmenyi T.P."/>
            <person name="de Souza W."/>
            <person name="Schenkman S."/>
            <person name="de Vasconcelos A.T."/>
        </authorList>
    </citation>
    <scope>NUCLEOTIDE SEQUENCE [LARGE SCALE GENOMIC DNA]</scope>
</reference>
<dbReference type="FunFam" id="2.130.10.10:FF:001006">
    <property type="entry name" value="Dynein intermediate chain 1, axonemal"/>
    <property type="match status" value="1"/>
</dbReference>
<keyword evidence="6" id="KW-0677">Repeat</keyword>
<keyword evidence="3" id="KW-0963">Cytoplasm</keyword>
<accession>S9UE73</accession>
<dbReference type="Pfam" id="PF00400">
    <property type="entry name" value="WD40"/>
    <property type="match status" value="2"/>
</dbReference>
<comment type="similarity">
    <text evidence="2">Belongs to the dynein intermediate chain family.</text>
</comment>
<dbReference type="GO" id="GO:0036157">
    <property type="term" value="C:outer dynein arm"/>
    <property type="evidence" value="ECO:0007669"/>
    <property type="project" value="TreeGrafter"/>
</dbReference>
<keyword evidence="10" id="KW-0966">Cell projection</keyword>
<dbReference type="InterPro" id="IPR036322">
    <property type="entry name" value="WD40_repeat_dom_sf"/>
</dbReference>
<evidence type="ECO:0000256" key="4">
    <source>
        <dbReference type="ARBA" id="ARBA00022574"/>
    </source>
</evidence>
<feature type="compositionally biased region" description="Basic and acidic residues" evidence="12">
    <location>
        <begin position="32"/>
        <end position="45"/>
    </location>
</feature>
<keyword evidence="4 11" id="KW-0853">WD repeat</keyword>
<evidence type="ECO:0000256" key="6">
    <source>
        <dbReference type="ARBA" id="ARBA00022737"/>
    </source>
</evidence>
<proteinExistence type="inferred from homology"/>
<sequence length="679" mass="75574">MSTAVRKTSTVADRRPSRGSTFCSPPSRRQSHFAEGKREKEPDAPAKIEEENIVERILKAADPNVMSTPVYFDYKKDARVFKFFPTVSTVATHFAMNGVAVPKSSPEIVQQEEDRNRRIKEAHEAAEAELNPDLMSDATPSGILKNQFNYSDRGSQTMSRPLRETAVMTDPPPSMSFGGLATAWSIYDAYEAERIQTEKAAAAQKKGAQHRGGKDEESAFINAANAGAIREEHLTGARPADDVLSSQHFAKSLRMLERMVNQNDCYDIIDDFRFWEDQSDLYKEDGTLLPLWQFYTDKTKKKAVTSVTLNNRYNDLFAVGYGSYDFQKPTKGLVYCFTLKNAVPTPANGGIPAHPEFAFQLDSGVMCLAFHPKEPSLLACGLHDGSVCVFDLRYKEEKRLRPLYRSSVRTGKHLDPVWNIFWKESVVDLSFFSISTDSRLTMWVIGKKEMTSRDVMTLTSGAASTDPEAVTLNQLGGMCMDYSPTHDKVIVGTQEGRVMLCTPSYNGQCLERYEGHAGAVYTVRWNPFHPDVFATCSADWTVKLWIKSSTKPLLVFDIGDIVGDIAWSPYSSTVLAAVTAGGRVCVFDLHFNKAEPLCAQTVVKNAKLTHVAFSREDPIVLVGDTRGTVLTLKLSPNLRRTAKPGKGEPDDADSLRQLEKDKLAHLIDVTLKDRTLLAQ</sequence>
<gene>
    <name evidence="13" type="ORF">STCU_05856</name>
</gene>
<evidence type="ECO:0000313" key="13">
    <source>
        <dbReference type="EMBL" id="EPY27228.1"/>
    </source>
</evidence>
<feature type="repeat" description="WD" evidence="11">
    <location>
        <begin position="513"/>
        <end position="545"/>
    </location>
</feature>
<dbReference type="GO" id="GO:0045503">
    <property type="term" value="F:dynein light chain binding"/>
    <property type="evidence" value="ECO:0007669"/>
    <property type="project" value="TreeGrafter"/>
</dbReference>
<dbReference type="GO" id="GO:0036158">
    <property type="term" value="P:outer dynein arm assembly"/>
    <property type="evidence" value="ECO:0007669"/>
    <property type="project" value="TreeGrafter"/>
</dbReference>
<keyword evidence="7" id="KW-0243">Dynein</keyword>
<dbReference type="SUPFAM" id="SSF50978">
    <property type="entry name" value="WD40 repeat-like"/>
    <property type="match status" value="1"/>
</dbReference>
<comment type="caution">
    <text evidence="13">The sequence shown here is derived from an EMBL/GenBank/DDBJ whole genome shotgun (WGS) entry which is preliminary data.</text>
</comment>
<evidence type="ECO:0000256" key="9">
    <source>
        <dbReference type="ARBA" id="ARBA00023212"/>
    </source>
</evidence>
<keyword evidence="8" id="KW-0505">Motor protein</keyword>
<protein>
    <submittedName>
        <fullName evidence="13">Dynein intermediate chain 1, axonemal</fullName>
    </submittedName>
</protein>
<feature type="compositionally biased region" description="Polar residues" evidence="12">
    <location>
        <begin position="1"/>
        <end position="11"/>
    </location>
</feature>
<evidence type="ECO:0000256" key="2">
    <source>
        <dbReference type="ARBA" id="ARBA00011059"/>
    </source>
</evidence>
<dbReference type="Gene3D" id="2.130.10.10">
    <property type="entry name" value="YVTN repeat-like/Quinoprotein amine dehydrogenase"/>
    <property type="match status" value="1"/>
</dbReference>
<evidence type="ECO:0000256" key="3">
    <source>
        <dbReference type="ARBA" id="ARBA00022490"/>
    </source>
</evidence>
<dbReference type="OrthoDB" id="24670at2759"/>
<dbReference type="GO" id="GO:0005874">
    <property type="term" value="C:microtubule"/>
    <property type="evidence" value="ECO:0007669"/>
    <property type="project" value="UniProtKB-KW"/>
</dbReference>
<evidence type="ECO:0000256" key="8">
    <source>
        <dbReference type="ARBA" id="ARBA00023175"/>
    </source>
</evidence>
<dbReference type="PANTHER" id="PTHR12442">
    <property type="entry name" value="DYNEIN INTERMEDIATE CHAIN"/>
    <property type="match status" value="1"/>
</dbReference>
<dbReference type="SMART" id="SM00320">
    <property type="entry name" value="WD40"/>
    <property type="match status" value="4"/>
</dbReference>
<comment type="subcellular location">
    <subcellularLocation>
        <location evidence="1">Cytoplasm</location>
        <location evidence="1">Cytoskeleton</location>
        <location evidence="1">Cilium axoneme</location>
    </subcellularLocation>
</comment>
<dbReference type="AlphaFoldDB" id="S9UE73"/>
<dbReference type="FunFam" id="2.130.10.10:FF:000893">
    <property type="entry name" value="Dynein intermediate chain 1"/>
    <property type="match status" value="1"/>
</dbReference>
<keyword evidence="14" id="KW-1185">Reference proteome</keyword>
<dbReference type="EMBL" id="ATMH01005856">
    <property type="protein sequence ID" value="EPY27228.1"/>
    <property type="molecule type" value="Genomic_DNA"/>
</dbReference>
<keyword evidence="5" id="KW-0493">Microtubule</keyword>
<name>S9UE73_9TRYP</name>
<evidence type="ECO:0000256" key="5">
    <source>
        <dbReference type="ARBA" id="ARBA00022701"/>
    </source>
</evidence>
<evidence type="ECO:0000256" key="11">
    <source>
        <dbReference type="PROSITE-ProRule" id="PRU00221"/>
    </source>
</evidence>
<evidence type="ECO:0000313" key="14">
    <source>
        <dbReference type="Proteomes" id="UP000015354"/>
    </source>
</evidence>
<dbReference type="PROSITE" id="PS50082">
    <property type="entry name" value="WD_REPEATS_2"/>
    <property type="match status" value="1"/>
</dbReference>
<evidence type="ECO:0000256" key="12">
    <source>
        <dbReference type="SAM" id="MobiDB-lite"/>
    </source>
</evidence>
<dbReference type="GO" id="GO:0003341">
    <property type="term" value="P:cilium movement"/>
    <property type="evidence" value="ECO:0007669"/>
    <property type="project" value="TreeGrafter"/>
</dbReference>
<dbReference type="PROSITE" id="PS50294">
    <property type="entry name" value="WD_REPEATS_REGION"/>
    <property type="match status" value="1"/>
</dbReference>
<organism evidence="13 14">
    <name type="scientific">Strigomonas culicis</name>
    <dbReference type="NCBI Taxonomy" id="28005"/>
    <lineage>
        <taxon>Eukaryota</taxon>
        <taxon>Discoba</taxon>
        <taxon>Euglenozoa</taxon>
        <taxon>Kinetoplastea</taxon>
        <taxon>Metakinetoplastina</taxon>
        <taxon>Trypanosomatida</taxon>
        <taxon>Trypanosomatidae</taxon>
        <taxon>Strigomonadinae</taxon>
        <taxon>Strigomonas</taxon>
    </lineage>
</organism>
<evidence type="ECO:0000256" key="7">
    <source>
        <dbReference type="ARBA" id="ARBA00023017"/>
    </source>
</evidence>
<keyword evidence="9" id="KW-0206">Cytoskeleton</keyword>
<feature type="compositionally biased region" description="Polar residues" evidence="12">
    <location>
        <begin position="18"/>
        <end position="28"/>
    </location>
</feature>
<feature type="region of interest" description="Disordered" evidence="12">
    <location>
        <begin position="1"/>
        <end position="45"/>
    </location>
</feature>
<dbReference type="InterPro" id="IPR015943">
    <property type="entry name" value="WD40/YVTN_repeat-like_dom_sf"/>
</dbReference>
<dbReference type="Proteomes" id="UP000015354">
    <property type="component" value="Unassembled WGS sequence"/>
</dbReference>